<protein>
    <submittedName>
        <fullName evidence="1">Uncharacterized protein</fullName>
    </submittedName>
</protein>
<comment type="caution">
    <text evidence="1">The sequence shown here is derived from an EMBL/GenBank/DDBJ whole genome shotgun (WGS) entry which is preliminary data.</text>
</comment>
<gene>
    <name evidence="1" type="ORF">EKH83_14830</name>
</gene>
<organism evidence="1 2">
    <name type="scientific">Arcticibacter tournemirensis</name>
    <dbReference type="NCBI Taxonomy" id="699437"/>
    <lineage>
        <taxon>Bacteria</taxon>
        <taxon>Pseudomonadati</taxon>
        <taxon>Bacteroidota</taxon>
        <taxon>Sphingobacteriia</taxon>
        <taxon>Sphingobacteriales</taxon>
        <taxon>Sphingobacteriaceae</taxon>
        <taxon>Arcticibacter</taxon>
    </lineage>
</organism>
<name>A0A4Q0M6C7_9SPHI</name>
<dbReference type="RefSeq" id="WP_128770233.1">
    <property type="nucleotide sequence ID" value="NZ_RXOC01000010.1"/>
</dbReference>
<evidence type="ECO:0000313" key="1">
    <source>
        <dbReference type="EMBL" id="RXF68601.1"/>
    </source>
</evidence>
<evidence type="ECO:0000313" key="2">
    <source>
        <dbReference type="Proteomes" id="UP000290848"/>
    </source>
</evidence>
<reference evidence="1 2" key="1">
    <citation type="submission" date="2018-12" db="EMBL/GenBank/DDBJ databases">
        <title>The Draft Genome Sequence of the Soil Bacterium Pedobacter tournemirensis R1.</title>
        <authorList>
            <person name="He J."/>
        </authorList>
    </citation>
    <scope>NUCLEOTIDE SEQUENCE [LARGE SCALE GENOMIC DNA]</scope>
    <source>
        <strain evidence="1 2">R1</strain>
    </source>
</reference>
<sequence length="242" mass="28499">MKYFLACIFAVVGHYVTAQVSSAKPQLYPVYDKIDYANLPDDVRAEKGRLFFTLNQGQYDDFARSKPQRVIKLLSKELFVAKFRKNKFWYTDYRPLEYFTTTGVDERFRTLTDSTLIYFMAKRNKRVWSWRHFSRQLREVSTDTIYQITVSARQRIVPSNLNYISYLKTVELTADIRRGSQQTRRSFDVSVMPYTDVYLPVGFDELLVRQSYIHNLADFSNMYVTIGNAGIVLYCSVKQEPH</sequence>
<dbReference type="Proteomes" id="UP000290848">
    <property type="component" value="Unassembled WGS sequence"/>
</dbReference>
<dbReference type="AlphaFoldDB" id="A0A4Q0M6C7"/>
<proteinExistence type="predicted"/>
<dbReference type="EMBL" id="RXOC01000010">
    <property type="protein sequence ID" value="RXF68601.1"/>
    <property type="molecule type" value="Genomic_DNA"/>
</dbReference>
<accession>A0A4Q0M6C7</accession>